<evidence type="ECO:0000313" key="3">
    <source>
        <dbReference type="Proteomes" id="UP000514509"/>
    </source>
</evidence>
<accession>A0A7L7LA00</accession>
<sequence length="78" mass="8706">MNRLSLPPGRRASFGSFGRFSEPWLTPLCHAALQHRNAKRPSTAKLVLVAGSYYFSSTACIINFVNIKKKKMVFIGGY</sequence>
<protein>
    <submittedName>
        <fullName evidence="2">Uncharacterized protein</fullName>
    </submittedName>
</protein>
<dbReference type="Proteomes" id="UP000514509">
    <property type="component" value="Chromosome"/>
</dbReference>
<evidence type="ECO:0000313" key="2">
    <source>
        <dbReference type="EMBL" id="QMU29544.1"/>
    </source>
</evidence>
<dbReference type="AlphaFoldDB" id="A0A7L7LA00"/>
<dbReference type="KEGG" id="add:HUW48_16540"/>
<keyword evidence="1" id="KW-0812">Transmembrane</keyword>
<feature type="transmembrane region" description="Helical" evidence="1">
    <location>
        <begin position="46"/>
        <end position="65"/>
    </location>
</feature>
<dbReference type="EMBL" id="CP055153">
    <property type="protein sequence ID" value="QMU29544.1"/>
    <property type="molecule type" value="Genomic_DNA"/>
</dbReference>
<organism evidence="2 3">
    <name type="scientific">Adhaeribacter radiodurans</name>
    <dbReference type="NCBI Taxonomy" id="2745197"/>
    <lineage>
        <taxon>Bacteria</taxon>
        <taxon>Pseudomonadati</taxon>
        <taxon>Bacteroidota</taxon>
        <taxon>Cytophagia</taxon>
        <taxon>Cytophagales</taxon>
        <taxon>Hymenobacteraceae</taxon>
        <taxon>Adhaeribacter</taxon>
    </lineage>
</organism>
<keyword evidence="3" id="KW-1185">Reference proteome</keyword>
<keyword evidence="1" id="KW-1133">Transmembrane helix</keyword>
<reference evidence="2 3" key="1">
    <citation type="submission" date="2020-06" db="EMBL/GenBank/DDBJ databases">
        <authorList>
            <person name="Hwang Y.J."/>
        </authorList>
    </citation>
    <scope>NUCLEOTIDE SEQUENCE [LARGE SCALE GENOMIC DNA]</scope>
    <source>
        <strain evidence="2 3">KUDC8001</strain>
    </source>
</reference>
<evidence type="ECO:0000256" key="1">
    <source>
        <dbReference type="SAM" id="Phobius"/>
    </source>
</evidence>
<dbReference type="RefSeq" id="WP_182412004.1">
    <property type="nucleotide sequence ID" value="NZ_CP055153.1"/>
</dbReference>
<proteinExistence type="predicted"/>
<keyword evidence="1" id="KW-0472">Membrane</keyword>
<gene>
    <name evidence="2" type="ORF">HUW48_16540</name>
</gene>
<reference evidence="2 3" key="2">
    <citation type="submission" date="2020-08" db="EMBL/GenBank/DDBJ databases">
        <title>Adhaeribacter dokdonensis sp. nov., isolated from the rhizosphere of Elymus tsukushiensis, a plant native to the Dokdo Islands, Republic of Korea.</title>
        <authorList>
            <person name="Ghim S.Y."/>
        </authorList>
    </citation>
    <scope>NUCLEOTIDE SEQUENCE [LARGE SCALE GENOMIC DNA]</scope>
    <source>
        <strain evidence="2 3">KUDC8001</strain>
    </source>
</reference>
<name>A0A7L7LA00_9BACT</name>